<accession>A0A0S4KN97</accession>
<organism evidence="9 10">
    <name type="scientific">Candidatus Nitrospira inopinata</name>
    <dbReference type="NCBI Taxonomy" id="1715989"/>
    <lineage>
        <taxon>Bacteria</taxon>
        <taxon>Pseudomonadati</taxon>
        <taxon>Nitrospirota</taxon>
        <taxon>Nitrospiria</taxon>
        <taxon>Nitrospirales</taxon>
        <taxon>Nitrospiraceae</taxon>
        <taxon>Nitrospira</taxon>
    </lineage>
</organism>
<evidence type="ECO:0000256" key="4">
    <source>
        <dbReference type="ARBA" id="ARBA00022801"/>
    </source>
</evidence>
<feature type="transmembrane region" description="Helical" evidence="7">
    <location>
        <begin position="159"/>
        <end position="181"/>
    </location>
</feature>
<protein>
    <submittedName>
        <fullName evidence="9">Putative Rhomboid serine protease</fullName>
        <ecNumber evidence="9">3.4.21.105</ecNumber>
    </submittedName>
</protein>
<reference evidence="10" key="1">
    <citation type="submission" date="2015-09" db="EMBL/GenBank/DDBJ databases">
        <authorList>
            <person name="Daims H."/>
        </authorList>
    </citation>
    <scope>NUCLEOTIDE SEQUENCE [LARGE SCALE GENOMIC DNA]</scope>
</reference>
<evidence type="ECO:0000256" key="7">
    <source>
        <dbReference type="SAM" id="Phobius"/>
    </source>
</evidence>
<feature type="transmembrane region" description="Helical" evidence="7">
    <location>
        <begin position="193"/>
        <end position="217"/>
    </location>
</feature>
<keyword evidence="10" id="KW-1185">Reference proteome</keyword>
<feature type="transmembrane region" description="Helical" evidence="7">
    <location>
        <begin position="133"/>
        <end position="152"/>
    </location>
</feature>
<keyword evidence="9" id="KW-0645">Protease</keyword>
<evidence type="ECO:0000256" key="6">
    <source>
        <dbReference type="ARBA" id="ARBA00023136"/>
    </source>
</evidence>
<dbReference type="EC" id="3.4.21.105" evidence="9"/>
<sequence length="236" mass="25379">MIPLHDDNPTERTPFITVLLIITCVAIFLYQESLPGRAGELFVFQYGAIPAVIFGNATFPDDFSVAVPASLTLVTSMFLHGGWMHLLGNMLYLWIFGNNIEDAMGHVKYLVFYVLSGILAALSHALIDPSSTIPMVGASGAISAVLGAYLLLYPRAHVLVWLMGLGIARVPAGIVLGMWFVTQLVSGGMSVGASGGGVAFFAHIGGFVAGMALIGLFKRPDVPFFSPSRPYDRWDR</sequence>
<dbReference type="InterPro" id="IPR022764">
    <property type="entry name" value="Peptidase_S54_rhomboid_dom"/>
</dbReference>
<evidence type="ECO:0000313" key="10">
    <source>
        <dbReference type="Proteomes" id="UP000066284"/>
    </source>
</evidence>
<keyword evidence="6 7" id="KW-0472">Membrane</keyword>
<dbReference type="KEGG" id="nio:NITINOP_0485"/>
<dbReference type="GO" id="GO:0004252">
    <property type="term" value="F:serine-type endopeptidase activity"/>
    <property type="evidence" value="ECO:0007669"/>
    <property type="project" value="InterPro"/>
</dbReference>
<evidence type="ECO:0000313" key="9">
    <source>
        <dbReference type="EMBL" id="CUQ65461.1"/>
    </source>
</evidence>
<proteinExistence type="inferred from homology"/>
<dbReference type="PANTHER" id="PTHR43731:SF14">
    <property type="entry name" value="PRESENILIN-ASSOCIATED RHOMBOID-LIKE PROTEIN, MITOCHONDRIAL"/>
    <property type="match status" value="1"/>
</dbReference>
<gene>
    <name evidence="9" type="ORF">NITINOP_0485</name>
</gene>
<dbReference type="OrthoDB" id="9813074at2"/>
<keyword evidence="5 7" id="KW-1133">Transmembrane helix</keyword>
<feature type="transmembrane region" description="Helical" evidence="7">
    <location>
        <begin position="12"/>
        <end position="30"/>
    </location>
</feature>
<dbReference type="AlphaFoldDB" id="A0A0S4KN97"/>
<evidence type="ECO:0000256" key="3">
    <source>
        <dbReference type="ARBA" id="ARBA00022692"/>
    </source>
</evidence>
<comment type="similarity">
    <text evidence="2">Belongs to the peptidase S54 family.</text>
</comment>
<evidence type="ECO:0000256" key="5">
    <source>
        <dbReference type="ARBA" id="ARBA00022989"/>
    </source>
</evidence>
<evidence type="ECO:0000256" key="2">
    <source>
        <dbReference type="ARBA" id="ARBA00009045"/>
    </source>
</evidence>
<dbReference type="Pfam" id="PF01694">
    <property type="entry name" value="Rhomboid"/>
    <property type="match status" value="1"/>
</dbReference>
<feature type="transmembrane region" description="Helical" evidence="7">
    <location>
        <begin position="71"/>
        <end position="95"/>
    </location>
</feature>
<feature type="domain" description="Peptidase S54 rhomboid" evidence="8">
    <location>
        <begin position="72"/>
        <end position="216"/>
    </location>
</feature>
<dbReference type="EMBL" id="LN885086">
    <property type="protein sequence ID" value="CUQ65461.1"/>
    <property type="molecule type" value="Genomic_DNA"/>
</dbReference>
<dbReference type="InterPro" id="IPR035952">
    <property type="entry name" value="Rhomboid-like_sf"/>
</dbReference>
<dbReference type="InterPro" id="IPR050925">
    <property type="entry name" value="Rhomboid_protease_S54"/>
</dbReference>
<evidence type="ECO:0000259" key="8">
    <source>
        <dbReference type="Pfam" id="PF01694"/>
    </source>
</evidence>
<evidence type="ECO:0000256" key="1">
    <source>
        <dbReference type="ARBA" id="ARBA00004141"/>
    </source>
</evidence>
<comment type="subcellular location">
    <subcellularLocation>
        <location evidence="1">Membrane</location>
        <topology evidence="1">Multi-pass membrane protein</topology>
    </subcellularLocation>
</comment>
<feature type="transmembrane region" description="Helical" evidence="7">
    <location>
        <begin position="42"/>
        <end position="59"/>
    </location>
</feature>
<dbReference type="GO" id="GO:0006508">
    <property type="term" value="P:proteolysis"/>
    <property type="evidence" value="ECO:0007669"/>
    <property type="project" value="UniProtKB-KW"/>
</dbReference>
<feature type="transmembrane region" description="Helical" evidence="7">
    <location>
        <begin position="107"/>
        <end position="127"/>
    </location>
</feature>
<dbReference type="Proteomes" id="UP000066284">
    <property type="component" value="Chromosome 1"/>
</dbReference>
<dbReference type="Gene3D" id="1.20.1540.10">
    <property type="entry name" value="Rhomboid-like"/>
    <property type="match status" value="1"/>
</dbReference>
<dbReference type="FunFam" id="1.20.1540.10:FF:000027">
    <property type="entry name" value="Rhomboid family intramembrane serine protease"/>
    <property type="match status" value="1"/>
</dbReference>
<dbReference type="RefSeq" id="WP_062482761.1">
    <property type="nucleotide sequence ID" value="NZ_LN885086.1"/>
</dbReference>
<keyword evidence="4 9" id="KW-0378">Hydrolase</keyword>
<dbReference type="GO" id="GO:0016020">
    <property type="term" value="C:membrane"/>
    <property type="evidence" value="ECO:0007669"/>
    <property type="project" value="UniProtKB-SubCell"/>
</dbReference>
<dbReference type="SUPFAM" id="SSF144091">
    <property type="entry name" value="Rhomboid-like"/>
    <property type="match status" value="1"/>
</dbReference>
<dbReference type="PANTHER" id="PTHR43731">
    <property type="entry name" value="RHOMBOID PROTEASE"/>
    <property type="match status" value="1"/>
</dbReference>
<dbReference type="STRING" id="1715989.NITINOP_0485"/>
<keyword evidence="3 7" id="KW-0812">Transmembrane</keyword>
<name>A0A0S4KN97_9BACT</name>